<name>A0A2T4USH5_9MICO</name>
<dbReference type="EMBL" id="PZPL01000001">
    <property type="protein sequence ID" value="PTL72467.1"/>
    <property type="molecule type" value="Genomic_DNA"/>
</dbReference>
<organism evidence="4 5">
    <name type="scientific">Rathayibacter caricis DSM 15933</name>
    <dbReference type="NCBI Taxonomy" id="1328867"/>
    <lineage>
        <taxon>Bacteria</taxon>
        <taxon>Bacillati</taxon>
        <taxon>Actinomycetota</taxon>
        <taxon>Actinomycetes</taxon>
        <taxon>Micrococcales</taxon>
        <taxon>Microbacteriaceae</taxon>
        <taxon>Rathayibacter</taxon>
    </lineage>
</organism>
<keyword evidence="5" id="KW-1185">Reference proteome</keyword>
<dbReference type="Gene3D" id="3.60.40.10">
    <property type="entry name" value="PPM-type phosphatase domain"/>
    <property type="match status" value="1"/>
</dbReference>
<keyword evidence="1" id="KW-0378">Hydrolase</keyword>
<feature type="transmembrane region" description="Helical" evidence="2">
    <location>
        <begin position="112"/>
        <end position="128"/>
    </location>
</feature>
<protein>
    <submittedName>
        <fullName evidence="4">Regulator</fullName>
    </submittedName>
</protein>
<dbReference type="PANTHER" id="PTHR43156:SF2">
    <property type="entry name" value="STAGE II SPORULATION PROTEIN E"/>
    <property type="match status" value="1"/>
</dbReference>
<dbReference type="AlphaFoldDB" id="A0A2T4USH5"/>
<feature type="domain" description="PPM-type phosphatase" evidence="3">
    <location>
        <begin position="223"/>
        <end position="429"/>
    </location>
</feature>
<feature type="transmembrane region" description="Helical" evidence="2">
    <location>
        <begin position="62"/>
        <end position="79"/>
    </location>
</feature>
<proteinExistence type="predicted"/>
<feature type="transmembrane region" description="Helical" evidence="2">
    <location>
        <begin position="36"/>
        <end position="56"/>
    </location>
</feature>
<dbReference type="Proteomes" id="UP000241085">
    <property type="component" value="Unassembled WGS sequence"/>
</dbReference>
<dbReference type="InterPro" id="IPR052016">
    <property type="entry name" value="Bact_Sigma-Reg"/>
</dbReference>
<reference evidence="4 5" key="1">
    <citation type="submission" date="2018-03" db="EMBL/GenBank/DDBJ databases">
        <title>Bacteriophage NCPPB3778 and a type I-E CRISPR drive the evolution of the US Biological Select Agent, Rathayibacter toxicus.</title>
        <authorList>
            <person name="Davis E.W.II."/>
            <person name="Tabima J.F."/>
            <person name="Weisberg A.J."/>
            <person name="Dantas Lopes L."/>
            <person name="Wiseman M.S."/>
            <person name="Wiseman M.S."/>
            <person name="Pupko T."/>
            <person name="Belcher M.S."/>
            <person name="Sechler A.J."/>
            <person name="Tancos M.A."/>
            <person name="Schroeder B.K."/>
            <person name="Murray T.D."/>
            <person name="Luster D.G."/>
            <person name="Schneider W.L."/>
            <person name="Rogers E."/>
            <person name="Andreote F.D."/>
            <person name="Grunwald N.J."/>
            <person name="Putnam M.L."/>
            <person name="Chang J.H."/>
        </authorList>
    </citation>
    <scope>NUCLEOTIDE SEQUENCE [LARGE SCALE GENOMIC DNA]</scope>
    <source>
        <strain evidence="4 5">DSM 15933</strain>
    </source>
</reference>
<evidence type="ECO:0000313" key="5">
    <source>
        <dbReference type="Proteomes" id="UP000241085"/>
    </source>
</evidence>
<sequence length="431" mass="44898">MRPVLTRRRVRELPPIDSLALTANGFDEQTPLVKQLPVLGLFLVAVALSVSVPTLVVTSATALVAAVLMMVAATALAAVMPRTDALGRVALVIPAIDFLAVGVLRFATGESASIFASLAVLPTVWVAAGPGRRHIALASLGVVAGLVLPFLLGSTLEENPNELARGVFSAGAFGLAALVVNELSRMARERVADISAREKLTHLELTQASAVQQALLPKERAELHGYAFAGVCLPSRAIGGDFFDWYDIRGGAAFTVGDVMGKGVGAGIIAATVRAVVRSARNHDDLAVAASRASESLASDLGDTASFATMFHARLDETTGVVRYLDAGHGLTLHVRADGSWDRLASHNLPVGIGEDAWATAELVLLPGDSLVSCSDGILDLYDGRVESLRHVAALVSQSTDAADAVARISARAEGGANDDDVTVLVLRRAV</sequence>
<evidence type="ECO:0000256" key="2">
    <source>
        <dbReference type="SAM" id="Phobius"/>
    </source>
</evidence>
<feature type="transmembrane region" description="Helical" evidence="2">
    <location>
        <begin position="135"/>
        <end position="151"/>
    </location>
</feature>
<evidence type="ECO:0000259" key="3">
    <source>
        <dbReference type="SMART" id="SM00331"/>
    </source>
</evidence>
<feature type="transmembrane region" description="Helical" evidence="2">
    <location>
        <begin position="163"/>
        <end position="180"/>
    </location>
</feature>
<keyword evidence="2" id="KW-0472">Membrane</keyword>
<dbReference type="SUPFAM" id="SSF81606">
    <property type="entry name" value="PP2C-like"/>
    <property type="match status" value="1"/>
</dbReference>
<keyword evidence="2" id="KW-1133">Transmembrane helix</keyword>
<keyword evidence="2" id="KW-0812">Transmembrane</keyword>
<dbReference type="InterPro" id="IPR036457">
    <property type="entry name" value="PPM-type-like_dom_sf"/>
</dbReference>
<accession>A0A2T4USH5</accession>
<gene>
    <name evidence="4" type="ORF">C1I63_06115</name>
</gene>
<comment type="caution">
    <text evidence="4">The sequence shown here is derived from an EMBL/GenBank/DDBJ whole genome shotgun (WGS) entry which is preliminary data.</text>
</comment>
<dbReference type="GO" id="GO:0016791">
    <property type="term" value="F:phosphatase activity"/>
    <property type="evidence" value="ECO:0007669"/>
    <property type="project" value="TreeGrafter"/>
</dbReference>
<dbReference type="PANTHER" id="PTHR43156">
    <property type="entry name" value="STAGE II SPORULATION PROTEIN E-RELATED"/>
    <property type="match status" value="1"/>
</dbReference>
<dbReference type="RefSeq" id="WP_107574165.1">
    <property type="nucleotide sequence ID" value="NZ_PZPL01000001.1"/>
</dbReference>
<evidence type="ECO:0000313" key="4">
    <source>
        <dbReference type="EMBL" id="PTL72467.1"/>
    </source>
</evidence>
<dbReference type="InterPro" id="IPR001932">
    <property type="entry name" value="PPM-type_phosphatase-like_dom"/>
</dbReference>
<feature type="transmembrane region" description="Helical" evidence="2">
    <location>
        <begin position="86"/>
        <end position="106"/>
    </location>
</feature>
<dbReference type="Pfam" id="PF07228">
    <property type="entry name" value="SpoIIE"/>
    <property type="match status" value="1"/>
</dbReference>
<dbReference type="SMART" id="SM00331">
    <property type="entry name" value="PP2C_SIG"/>
    <property type="match status" value="1"/>
</dbReference>
<evidence type="ECO:0000256" key="1">
    <source>
        <dbReference type="ARBA" id="ARBA00022801"/>
    </source>
</evidence>